<gene>
    <name evidence="12" type="ORF">SAPIO_CDS9195</name>
</gene>
<feature type="compositionally biased region" description="Basic and acidic residues" evidence="11">
    <location>
        <begin position="106"/>
        <end position="126"/>
    </location>
</feature>
<sequence length="749" mass="83988">MRKVKPNFITLHYGWIMACALMAFPVLYPYGNLDAVDAFFFGASGSTESGLNTVDVKDLKTYQQVYIYVIPTITNMVFISIAVVVVRLYWFRRRLGSFVRTYDRHDEEARQEKRSLDEEQDAKQRSTDPSINSPAQRPTDQEGAVTSALDDTDLSLPLGRRTAITFDGRVGEPYLLRQEPDGQTLHIPGPRQRDAGQPLVEISTAYKRRRNSDDVDAIRPALQRTSSALSSVSGLSRRRPYKFSANQPALMTTRSLERAATSILALGHTPPPPKHKSSSVLPTEPKTLDLPHLTRQVTVGRNSRFYNLTSTDREVLGGIEYRALKLLLKFILGYFFGLHLFGVVCLLPWIHNAPQKYLEWLEECGIGKTWWAFYSAQTMGNNLGFTLTPDSMATFKDATWPMLCMTFMAFAGHTFYPVFLRLVLWSTSKLVPKDSAIKEDLQFLLDHPRRCYILLFPSKPTWILTGVLFILNFVDVLLIIVLDLDNPAVNDLPMGPRILSALFQAASSRHCGTSTLSLASVNPAVQFSLLVMMYIAIFPIAISVRASNTYEEKSLGLYEAEQSPDESDPKTYIKAHIRNQLSFDLWYIFLGTFIICIGEAGRIMDESEPAFSVFPVIFECVSAYGNVGLSLGHPAVYTSFSGQFTTFSKVVLCLMMIRGRHRMLPYALDRAIMLPSDSQLTEGFDIPSESDDEATAPEEPANCSLQAGTANPHARSLHGPKPPSNHMRSILMPRLLERQGIRWMVMAAS</sequence>
<dbReference type="KEGG" id="sapo:SAPIO_CDS9195"/>
<evidence type="ECO:0000256" key="4">
    <source>
        <dbReference type="ARBA" id="ARBA00022538"/>
    </source>
</evidence>
<feature type="transmembrane region" description="Helical" evidence="10">
    <location>
        <begin position="65"/>
        <end position="90"/>
    </location>
</feature>
<dbReference type="RefSeq" id="XP_016639952.1">
    <property type="nucleotide sequence ID" value="XM_016790649.1"/>
</dbReference>
<evidence type="ECO:0000256" key="2">
    <source>
        <dbReference type="ARBA" id="ARBA00009137"/>
    </source>
</evidence>
<feature type="transmembrane region" description="Helical" evidence="10">
    <location>
        <begin position="585"/>
        <end position="604"/>
    </location>
</feature>
<dbReference type="InterPro" id="IPR003445">
    <property type="entry name" value="Cat_transpt"/>
</dbReference>
<dbReference type="HOGENOM" id="CLU_005947_5_0_1"/>
<dbReference type="PIRSF" id="PIRSF002450">
    <property type="entry name" value="K+_transpter_TRK"/>
    <property type="match status" value="1"/>
</dbReference>
<feature type="transmembrane region" description="Helical" evidence="10">
    <location>
        <begin position="524"/>
        <end position="544"/>
    </location>
</feature>
<feature type="transmembrane region" description="Helical" evidence="10">
    <location>
        <begin position="462"/>
        <end position="482"/>
    </location>
</feature>
<evidence type="ECO:0000256" key="11">
    <source>
        <dbReference type="SAM" id="MobiDB-lite"/>
    </source>
</evidence>
<keyword evidence="9 10" id="KW-0472">Membrane</keyword>
<dbReference type="PANTHER" id="PTHR31064:SF5">
    <property type="entry name" value="POTASSIUM ION TRANSPORTER (EUROFUNG)"/>
    <property type="match status" value="1"/>
</dbReference>
<feature type="transmembrane region" description="Helical" evidence="10">
    <location>
        <begin position="12"/>
        <end position="31"/>
    </location>
</feature>
<dbReference type="VEuPathDB" id="FungiDB:SAPIO_CDS9195"/>
<feature type="transmembrane region" description="Helical" evidence="10">
    <location>
        <begin position="400"/>
        <end position="424"/>
    </location>
</feature>
<comment type="subcellular location">
    <subcellularLocation>
        <location evidence="1">Membrane</location>
        <topology evidence="1">Multi-pass membrane protein</topology>
    </subcellularLocation>
</comment>
<feature type="transmembrane region" description="Helical" evidence="10">
    <location>
        <begin position="326"/>
        <end position="350"/>
    </location>
</feature>
<feature type="region of interest" description="Disordered" evidence="11">
    <location>
        <begin position="683"/>
        <end position="728"/>
    </location>
</feature>
<comment type="caution">
    <text evidence="12">The sequence shown here is derived from an EMBL/GenBank/DDBJ whole genome shotgun (WGS) entry which is preliminary data.</text>
</comment>
<dbReference type="GeneID" id="27728267"/>
<dbReference type="InterPro" id="IPR015958">
    <property type="entry name" value="Trk1_fungi"/>
</dbReference>
<evidence type="ECO:0000256" key="3">
    <source>
        <dbReference type="ARBA" id="ARBA00022448"/>
    </source>
</evidence>
<keyword evidence="6 10" id="KW-0630">Potassium</keyword>
<organism evidence="12 13">
    <name type="scientific">Pseudallescheria apiosperma</name>
    <name type="common">Scedosporium apiospermum</name>
    <dbReference type="NCBI Taxonomy" id="563466"/>
    <lineage>
        <taxon>Eukaryota</taxon>
        <taxon>Fungi</taxon>
        <taxon>Dikarya</taxon>
        <taxon>Ascomycota</taxon>
        <taxon>Pezizomycotina</taxon>
        <taxon>Sordariomycetes</taxon>
        <taxon>Hypocreomycetidae</taxon>
        <taxon>Microascales</taxon>
        <taxon>Microascaceae</taxon>
        <taxon>Scedosporium</taxon>
    </lineage>
</organism>
<keyword evidence="3 10" id="KW-0813">Transport</keyword>
<evidence type="ECO:0000256" key="1">
    <source>
        <dbReference type="ARBA" id="ARBA00004141"/>
    </source>
</evidence>
<evidence type="ECO:0000256" key="6">
    <source>
        <dbReference type="ARBA" id="ARBA00022958"/>
    </source>
</evidence>
<keyword evidence="5 10" id="KW-0812">Transmembrane</keyword>
<evidence type="ECO:0000256" key="10">
    <source>
        <dbReference type="PIRNR" id="PIRNR002450"/>
    </source>
</evidence>
<name>A0A084FYJ1_PSEDA</name>
<dbReference type="EMBL" id="JOWA01000132">
    <property type="protein sequence ID" value="KEZ40153.1"/>
    <property type="molecule type" value="Genomic_DNA"/>
</dbReference>
<keyword evidence="4 10" id="KW-0633">Potassium transport</keyword>
<reference evidence="12 13" key="1">
    <citation type="journal article" date="2014" name="Genome Announc.">
        <title>Draft genome sequence of the pathogenic fungus Scedosporium apiospermum.</title>
        <authorList>
            <person name="Vandeputte P."/>
            <person name="Ghamrawi S."/>
            <person name="Rechenmann M."/>
            <person name="Iltis A."/>
            <person name="Giraud S."/>
            <person name="Fleury M."/>
            <person name="Thornton C."/>
            <person name="Delhaes L."/>
            <person name="Meyer W."/>
            <person name="Papon N."/>
            <person name="Bouchara J.P."/>
        </authorList>
    </citation>
    <scope>NUCLEOTIDE SEQUENCE [LARGE SCALE GENOMIC DNA]</scope>
    <source>
        <strain evidence="12 13">IHEM 14462</strain>
    </source>
</reference>
<dbReference type="OMA" id="YLDECGQ"/>
<accession>A0A084FYJ1</accession>
<evidence type="ECO:0000256" key="5">
    <source>
        <dbReference type="ARBA" id="ARBA00022692"/>
    </source>
</evidence>
<feature type="region of interest" description="Disordered" evidence="11">
    <location>
        <begin position="106"/>
        <end position="151"/>
    </location>
</feature>
<evidence type="ECO:0000256" key="8">
    <source>
        <dbReference type="ARBA" id="ARBA00023065"/>
    </source>
</evidence>
<feature type="transmembrane region" description="Helical" evidence="10">
    <location>
        <begin position="635"/>
        <end position="657"/>
    </location>
</feature>
<dbReference type="PROSITE" id="PS51257">
    <property type="entry name" value="PROKAR_LIPOPROTEIN"/>
    <property type="match status" value="1"/>
</dbReference>
<protein>
    <recommendedName>
        <fullName evidence="10">Potassium transport protein</fullName>
    </recommendedName>
</protein>
<dbReference type="InterPro" id="IPR004773">
    <property type="entry name" value="K/Na_transp_Trk1/HKT1"/>
</dbReference>
<dbReference type="Pfam" id="PF02386">
    <property type="entry name" value="TrkH"/>
    <property type="match status" value="1"/>
</dbReference>
<dbReference type="OrthoDB" id="9999863at2759"/>
<evidence type="ECO:0000313" key="13">
    <source>
        <dbReference type="Proteomes" id="UP000028545"/>
    </source>
</evidence>
<keyword evidence="7 10" id="KW-1133">Transmembrane helix</keyword>
<feature type="compositionally biased region" description="Polar residues" evidence="11">
    <location>
        <begin position="127"/>
        <end position="138"/>
    </location>
</feature>
<dbReference type="GO" id="GO:0140107">
    <property type="term" value="F:high-affinity potassium ion transmembrane transporter activity"/>
    <property type="evidence" value="ECO:0007669"/>
    <property type="project" value="TreeGrafter"/>
</dbReference>
<keyword evidence="13" id="KW-1185">Reference proteome</keyword>
<keyword evidence="8 10" id="KW-0406">Ion transport</keyword>
<dbReference type="Proteomes" id="UP000028545">
    <property type="component" value="Unassembled WGS sequence"/>
</dbReference>
<dbReference type="GO" id="GO:1990573">
    <property type="term" value="P:potassium ion import across plasma membrane"/>
    <property type="evidence" value="ECO:0007669"/>
    <property type="project" value="TreeGrafter"/>
</dbReference>
<dbReference type="GO" id="GO:0030007">
    <property type="term" value="P:intracellular potassium ion homeostasis"/>
    <property type="evidence" value="ECO:0007669"/>
    <property type="project" value="UniProtKB-UniRule"/>
</dbReference>
<comment type="similarity">
    <text evidence="2 10">Belongs to the TrkH potassium transport family.</text>
</comment>
<dbReference type="GO" id="GO:0005886">
    <property type="term" value="C:plasma membrane"/>
    <property type="evidence" value="ECO:0007669"/>
    <property type="project" value="InterPro"/>
</dbReference>
<evidence type="ECO:0000256" key="7">
    <source>
        <dbReference type="ARBA" id="ARBA00022989"/>
    </source>
</evidence>
<feature type="region of interest" description="Disordered" evidence="11">
    <location>
        <begin position="266"/>
        <end position="285"/>
    </location>
</feature>
<evidence type="ECO:0000313" key="12">
    <source>
        <dbReference type="EMBL" id="KEZ40153.1"/>
    </source>
</evidence>
<dbReference type="NCBIfam" id="TIGR00934">
    <property type="entry name" value="2a38euk"/>
    <property type="match status" value="1"/>
</dbReference>
<dbReference type="PANTHER" id="PTHR31064">
    <property type="entry name" value="POTASSIUM TRANSPORT PROTEIN DDB_G0292412-RELATED"/>
    <property type="match status" value="1"/>
</dbReference>
<dbReference type="AlphaFoldDB" id="A0A084FYJ1"/>
<evidence type="ECO:0000256" key="9">
    <source>
        <dbReference type="ARBA" id="ARBA00023136"/>
    </source>
</evidence>
<proteinExistence type="inferred from homology"/>
<dbReference type="InterPro" id="IPR051143">
    <property type="entry name" value="TrkH_K-transport"/>
</dbReference>